<feature type="transmembrane region" description="Helical" evidence="1">
    <location>
        <begin position="6"/>
        <end position="28"/>
    </location>
</feature>
<dbReference type="Proteomes" id="UP001221597">
    <property type="component" value="Plasmid unnamed"/>
</dbReference>
<keyword evidence="3" id="KW-1185">Reference proteome</keyword>
<keyword evidence="1" id="KW-1133">Transmembrane helix</keyword>
<dbReference type="RefSeq" id="WP_283079036.1">
    <property type="nucleotide sequence ID" value="NZ_CP121672.1"/>
</dbReference>
<sequence>MIFSDMQWLIIFVTVVMVGVGIVKGMYYKRFMMYEEDDEKRGQYRFNRLMEVFVFSVWIIAVVLVFPRM</sequence>
<name>A0ABY8J3L2_9BACI</name>
<keyword evidence="1" id="KW-0472">Membrane</keyword>
<keyword evidence="1" id="KW-0812">Transmembrane</keyword>
<gene>
    <name evidence="2" type="ORF">P9989_21450</name>
</gene>
<evidence type="ECO:0000256" key="1">
    <source>
        <dbReference type="SAM" id="Phobius"/>
    </source>
</evidence>
<geneLocation type="plasmid" evidence="2 3">
    <name>unnamed</name>
</geneLocation>
<keyword evidence="2" id="KW-0614">Plasmid</keyword>
<feature type="transmembrane region" description="Helical" evidence="1">
    <location>
        <begin position="49"/>
        <end position="66"/>
    </location>
</feature>
<evidence type="ECO:0000313" key="2">
    <source>
        <dbReference type="EMBL" id="WFT77100.1"/>
    </source>
</evidence>
<dbReference type="EMBL" id="CP121672">
    <property type="protein sequence ID" value="WFT77100.1"/>
    <property type="molecule type" value="Genomic_DNA"/>
</dbReference>
<evidence type="ECO:0000313" key="3">
    <source>
        <dbReference type="Proteomes" id="UP001221597"/>
    </source>
</evidence>
<reference evidence="2 3" key="1">
    <citation type="submission" date="2023-04" db="EMBL/GenBank/DDBJ databases">
        <title>Genome sequence of Halobacillus naozhouensis KACC 21980.</title>
        <authorList>
            <person name="Kim S."/>
            <person name="Heo J."/>
            <person name="Kwon S.-W."/>
        </authorList>
    </citation>
    <scope>NUCLEOTIDE SEQUENCE [LARGE SCALE GENOMIC DNA]</scope>
    <source>
        <strain evidence="2 3">KCTC 13234</strain>
        <plasmid evidence="2 3">unnamed</plasmid>
    </source>
</reference>
<protein>
    <submittedName>
        <fullName evidence="2">Uncharacterized protein</fullName>
    </submittedName>
</protein>
<organism evidence="2 3">
    <name type="scientific">Halobacillus naozhouensis</name>
    <dbReference type="NCBI Taxonomy" id="554880"/>
    <lineage>
        <taxon>Bacteria</taxon>
        <taxon>Bacillati</taxon>
        <taxon>Bacillota</taxon>
        <taxon>Bacilli</taxon>
        <taxon>Bacillales</taxon>
        <taxon>Bacillaceae</taxon>
        <taxon>Halobacillus</taxon>
    </lineage>
</organism>
<proteinExistence type="predicted"/>
<accession>A0ABY8J3L2</accession>